<evidence type="ECO:0000259" key="1">
    <source>
        <dbReference type="Pfam" id="PF13847"/>
    </source>
</evidence>
<keyword evidence="3" id="KW-1185">Reference proteome</keyword>
<dbReference type="eggNOG" id="ENOG502SAHW">
    <property type="taxonomic scope" value="Eukaryota"/>
</dbReference>
<reference evidence="2 3" key="1">
    <citation type="submission" date="2013-03" db="EMBL/GenBank/DDBJ databases">
        <title>The Genome Sequence of Cladophialophora psammophila CBS 110553.</title>
        <authorList>
            <consortium name="The Broad Institute Genomics Platform"/>
            <person name="Cuomo C."/>
            <person name="de Hoog S."/>
            <person name="Gorbushina A."/>
            <person name="Walker B."/>
            <person name="Young S.K."/>
            <person name="Zeng Q."/>
            <person name="Gargeya S."/>
            <person name="Fitzgerald M."/>
            <person name="Haas B."/>
            <person name="Abouelleil A."/>
            <person name="Allen A.W."/>
            <person name="Alvarado L."/>
            <person name="Arachchi H.M."/>
            <person name="Berlin A.M."/>
            <person name="Chapman S.B."/>
            <person name="Gainer-Dewar J."/>
            <person name="Goldberg J."/>
            <person name="Griggs A."/>
            <person name="Gujja S."/>
            <person name="Hansen M."/>
            <person name="Howarth C."/>
            <person name="Imamovic A."/>
            <person name="Ireland A."/>
            <person name="Larimer J."/>
            <person name="McCowan C."/>
            <person name="Murphy C."/>
            <person name="Pearson M."/>
            <person name="Poon T.W."/>
            <person name="Priest M."/>
            <person name="Roberts A."/>
            <person name="Saif S."/>
            <person name="Shea T."/>
            <person name="Sisk P."/>
            <person name="Sykes S."/>
            <person name="Wortman J."/>
            <person name="Nusbaum C."/>
            <person name="Birren B."/>
        </authorList>
    </citation>
    <scope>NUCLEOTIDE SEQUENCE [LARGE SCALE GENOMIC DNA]</scope>
    <source>
        <strain evidence="2 3">CBS 110553</strain>
    </source>
</reference>
<organism evidence="2 3">
    <name type="scientific">Cladophialophora psammophila CBS 110553</name>
    <dbReference type="NCBI Taxonomy" id="1182543"/>
    <lineage>
        <taxon>Eukaryota</taxon>
        <taxon>Fungi</taxon>
        <taxon>Dikarya</taxon>
        <taxon>Ascomycota</taxon>
        <taxon>Pezizomycotina</taxon>
        <taxon>Eurotiomycetes</taxon>
        <taxon>Chaetothyriomycetidae</taxon>
        <taxon>Chaetothyriales</taxon>
        <taxon>Herpotrichiellaceae</taxon>
        <taxon>Cladophialophora</taxon>
    </lineage>
</organism>
<name>W9WDI4_9EURO</name>
<dbReference type="OrthoDB" id="66144at2759"/>
<feature type="domain" description="Methyltransferase" evidence="1">
    <location>
        <begin position="46"/>
        <end position="163"/>
    </location>
</feature>
<dbReference type="PANTHER" id="PTHR43861">
    <property type="entry name" value="TRANS-ACONITATE 2-METHYLTRANSFERASE-RELATED"/>
    <property type="match status" value="1"/>
</dbReference>
<dbReference type="RefSeq" id="XP_007749552.1">
    <property type="nucleotide sequence ID" value="XM_007751362.1"/>
</dbReference>
<dbReference type="HOGENOM" id="CLU_037990_2_6_1"/>
<evidence type="ECO:0000313" key="3">
    <source>
        <dbReference type="Proteomes" id="UP000019471"/>
    </source>
</evidence>
<dbReference type="SUPFAM" id="SSF53335">
    <property type="entry name" value="S-adenosyl-L-methionine-dependent methyltransferases"/>
    <property type="match status" value="1"/>
</dbReference>
<proteinExistence type="predicted"/>
<dbReference type="EMBL" id="AMGX01000021">
    <property type="protein sequence ID" value="EXJ66172.1"/>
    <property type="molecule type" value="Genomic_DNA"/>
</dbReference>
<dbReference type="GeneID" id="19195479"/>
<dbReference type="Proteomes" id="UP000019471">
    <property type="component" value="Unassembled WGS sequence"/>
</dbReference>
<dbReference type="InterPro" id="IPR025714">
    <property type="entry name" value="Methyltranfer_dom"/>
</dbReference>
<evidence type="ECO:0000313" key="2">
    <source>
        <dbReference type="EMBL" id="EXJ66172.1"/>
    </source>
</evidence>
<dbReference type="STRING" id="1182543.W9WDI4"/>
<protein>
    <recommendedName>
        <fullName evidence="1">Methyltransferase domain-containing protein</fullName>
    </recommendedName>
</protein>
<dbReference type="InterPro" id="IPR029063">
    <property type="entry name" value="SAM-dependent_MTases_sf"/>
</dbReference>
<dbReference type="PANTHER" id="PTHR43861:SF1">
    <property type="entry name" value="TRANS-ACONITATE 2-METHYLTRANSFERASE"/>
    <property type="match status" value="1"/>
</dbReference>
<dbReference type="CDD" id="cd02440">
    <property type="entry name" value="AdoMet_MTases"/>
    <property type="match status" value="1"/>
</dbReference>
<dbReference type="Gene3D" id="3.40.50.150">
    <property type="entry name" value="Vaccinia Virus protein VP39"/>
    <property type="match status" value="1"/>
</dbReference>
<sequence>MSFRHREFIAETLAQYTPRAAKYDVSNGGWHVELGRDFVTWLPPPKGGAVLDLACGTGLVTLPQAEAVGPGGIVVGVDVTEAMLNEAKRKPLLEGSGEVKWVLGDVTDLSSLEEVQNVMKEREAFDIISCCSAFVLLEDPAKAIKHWITYLKPGTGKLIIDVPAEDRTLQYLLNYPLRRAFGKSMVFDFDWIEDIHTLPKMLEDAGFEIEKSFRTKSYVPEKWYDAGQAMEALEEKTSRSGLWKSILERLEAEGGTEAIERARHAWQQIWKEHLNKGGELWDGHALYVSIGRRRE</sequence>
<dbReference type="AlphaFoldDB" id="W9WDI4"/>
<gene>
    <name evidence="2" type="ORF">A1O5_10788</name>
</gene>
<dbReference type="Pfam" id="PF13847">
    <property type="entry name" value="Methyltransf_31"/>
    <property type="match status" value="1"/>
</dbReference>
<accession>W9WDI4</accession>
<comment type="caution">
    <text evidence="2">The sequence shown here is derived from an EMBL/GenBank/DDBJ whole genome shotgun (WGS) entry which is preliminary data.</text>
</comment>